<gene>
    <name evidence="4" type="ORF">OHB35_22470</name>
</gene>
<dbReference type="PANTHER" id="PTHR43764">
    <property type="entry name" value="MOLYBDENUM COFACTOR BIOSYNTHESIS"/>
    <property type="match status" value="1"/>
</dbReference>
<evidence type="ECO:0000313" key="5">
    <source>
        <dbReference type="Proteomes" id="UP001340816"/>
    </source>
</evidence>
<dbReference type="SUPFAM" id="SSF53218">
    <property type="entry name" value="Molybdenum cofactor biosynthesis proteins"/>
    <property type="match status" value="1"/>
</dbReference>
<evidence type="ECO:0000313" key="4">
    <source>
        <dbReference type="EMBL" id="WSD15789.1"/>
    </source>
</evidence>
<sequence length="188" mass="18788">MTAGPTGPAAPVEPPIGGALLAPYSALVVTASNRAAAGVYEDRGGPLIAEGLQKFGFAVDGPWVVPDGDPVENALRVGVRAGYDVIVTTGGTGISPTDGTPEATRKVITYEVPGIPEAIRAFGREKVPTAALSRGLAGVAQGTLIVNLPGSTGGVRDGLAVLEPLLIHAVDQIRGGDHPRPSGSGGVS</sequence>
<keyword evidence="5" id="KW-1185">Reference proteome</keyword>
<protein>
    <submittedName>
        <fullName evidence="4">MogA/MoaB family molybdenum cofactor biosynthesis protein</fullName>
    </submittedName>
</protein>
<name>A0ABZ1HCI5_STRPH</name>
<dbReference type="CDD" id="cd00886">
    <property type="entry name" value="MogA_MoaB"/>
    <property type="match status" value="1"/>
</dbReference>
<dbReference type="InterPro" id="IPR008284">
    <property type="entry name" value="MoCF_biosynth_CS"/>
</dbReference>
<feature type="domain" description="MoaB/Mog" evidence="3">
    <location>
        <begin position="27"/>
        <end position="169"/>
    </location>
</feature>
<reference evidence="4 5" key="1">
    <citation type="submission" date="2022-10" db="EMBL/GenBank/DDBJ databases">
        <title>The complete genomes of actinobacterial strains from the NBC collection.</title>
        <authorList>
            <person name="Joergensen T.S."/>
            <person name="Alvarez Arevalo M."/>
            <person name="Sterndorff E.B."/>
            <person name="Faurdal D."/>
            <person name="Vuksanovic O."/>
            <person name="Mourched A.-S."/>
            <person name="Charusanti P."/>
            <person name="Shaw S."/>
            <person name="Blin K."/>
            <person name="Weber T."/>
        </authorList>
    </citation>
    <scope>NUCLEOTIDE SEQUENCE [LARGE SCALE GENOMIC DNA]</scope>
    <source>
        <strain evidence="4 5">NBC 01752</strain>
    </source>
</reference>
<dbReference type="NCBIfam" id="TIGR00177">
    <property type="entry name" value="molyb_syn"/>
    <property type="match status" value="1"/>
</dbReference>
<evidence type="ECO:0000256" key="2">
    <source>
        <dbReference type="ARBA" id="ARBA00023150"/>
    </source>
</evidence>
<proteinExistence type="predicted"/>
<organism evidence="4 5">
    <name type="scientific">Streptomyces phaeochromogenes</name>
    <dbReference type="NCBI Taxonomy" id="1923"/>
    <lineage>
        <taxon>Bacteria</taxon>
        <taxon>Bacillati</taxon>
        <taxon>Actinomycetota</taxon>
        <taxon>Actinomycetes</taxon>
        <taxon>Kitasatosporales</taxon>
        <taxon>Streptomycetaceae</taxon>
        <taxon>Streptomyces</taxon>
        <taxon>Streptomyces phaeochromogenes group</taxon>
    </lineage>
</organism>
<dbReference type="PROSITE" id="PS01078">
    <property type="entry name" value="MOCF_BIOSYNTHESIS_1"/>
    <property type="match status" value="1"/>
</dbReference>
<dbReference type="InterPro" id="IPR051920">
    <property type="entry name" value="MPT_Adenylyltrnsfr/MoaC-Rel"/>
</dbReference>
<evidence type="ECO:0000259" key="3">
    <source>
        <dbReference type="SMART" id="SM00852"/>
    </source>
</evidence>
<evidence type="ECO:0000256" key="1">
    <source>
        <dbReference type="ARBA" id="ARBA00005046"/>
    </source>
</evidence>
<dbReference type="PANTHER" id="PTHR43764:SF1">
    <property type="entry name" value="MOLYBDOPTERIN MOLYBDOTRANSFERASE"/>
    <property type="match status" value="1"/>
</dbReference>
<dbReference type="InterPro" id="IPR036425">
    <property type="entry name" value="MoaB/Mog-like_dom_sf"/>
</dbReference>
<dbReference type="Gene3D" id="3.40.980.10">
    <property type="entry name" value="MoaB/Mog-like domain"/>
    <property type="match status" value="1"/>
</dbReference>
<comment type="pathway">
    <text evidence="1">Cofactor biosynthesis; molybdopterin biosynthesis.</text>
</comment>
<keyword evidence="2" id="KW-0501">Molybdenum cofactor biosynthesis</keyword>
<dbReference type="EMBL" id="CP109135">
    <property type="protein sequence ID" value="WSD15789.1"/>
    <property type="molecule type" value="Genomic_DNA"/>
</dbReference>
<dbReference type="Proteomes" id="UP001340816">
    <property type="component" value="Chromosome"/>
</dbReference>
<dbReference type="InterPro" id="IPR001453">
    <property type="entry name" value="MoaB/Mog_dom"/>
</dbReference>
<dbReference type="Pfam" id="PF00994">
    <property type="entry name" value="MoCF_biosynth"/>
    <property type="match status" value="1"/>
</dbReference>
<dbReference type="SMART" id="SM00852">
    <property type="entry name" value="MoCF_biosynth"/>
    <property type="match status" value="1"/>
</dbReference>
<accession>A0ABZ1HCI5</accession>
<dbReference type="RefSeq" id="WP_326759734.1">
    <property type="nucleotide sequence ID" value="NZ_CP108011.1"/>
</dbReference>